<dbReference type="STRING" id="35608.A0A2U1LQR2"/>
<proteinExistence type="predicted"/>
<dbReference type="CDD" id="cd00167">
    <property type="entry name" value="SANT"/>
    <property type="match status" value="1"/>
</dbReference>
<comment type="subcellular location">
    <subcellularLocation>
        <location evidence="1">Nucleus</location>
    </subcellularLocation>
</comment>
<dbReference type="Pfam" id="PF00249">
    <property type="entry name" value="Myb_DNA-binding"/>
    <property type="match status" value="1"/>
</dbReference>
<dbReference type="Proteomes" id="UP000245207">
    <property type="component" value="Unassembled WGS sequence"/>
</dbReference>
<dbReference type="SUPFAM" id="SSF46689">
    <property type="entry name" value="Homeodomain-like"/>
    <property type="match status" value="1"/>
</dbReference>
<dbReference type="PROSITE" id="PS51294">
    <property type="entry name" value="HTH_MYB"/>
    <property type="match status" value="1"/>
</dbReference>
<dbReference type="PROSITE" id="PS50090">
    <property type="entry name" value="MYB_LIKE"/>
    <property type="match status" value="1"/>
</dbReference>
<comment type="caution">
    <text evidence="7">The sequence shown here is derived from an EMBL/GenBank/DDBJ whole genome shotgun (WGS) entry which is preliminary data.</text>
</comment>
<dbReference type="InterPro" id="IPR001005">
    <property type="entry name" value="SANT/Myb"/>
</dbReference>
<sequence>MENGSHGGYDGGHIGSGGGGFSNYINSWYKPVPPPLTAIDRFLWGRTQNDQTQSQNQKTNEPFVSLNGVPEFSCHSNGINNESGICLASYLPMTKNFMADDDGDLFINNIGECLSLDELRSYPNYAQNRESNQVIKPEKVFANSVKKVKGGAISKVLIKGQWTEEEDSKLIRLVKHYGEQKWALIAEKMAGRAGKQCRERWRNHLRPDIKVFDRDFQLFAFRKMNGVKKSTTTITTVNSTVIPELSNLSNNNSDPSLEITQTNDDELDFMQTFFQTTNSSETSSHVIEPKSPTINCQLGFSSFSSTLNDENSNVYFNNYPEEDSSKAHIALDSNHLEGNIAMPSSKYQGCHGDGSSSSAKKTWIWSISVSI</sequence>
<accession>A0A2U1LQR2</accession>
<organism evidence="7 8">
    <name type="scientific">Artemisia annua</name>
    <name type="common">Sweet wormwood</name>
    <dbReference type="NCBI Taxonomy" id="35608"/>
    <lineage>
        <taxon>Eukaryota</taxon>
        <taxon>Viridiplantae</taxon>
        <taxon>Streptophyta</taxon>
        <taxon>Embryophyta</taxon>
        <taxon>Tracheophyta</taxon>
        <taxon>Spermatophyta</taxon>
        <taxon>Magnoliopsida</taxon>
        <taxon>eudicotyledons</taxon>
        <taxon>Gunneridae</taxon>
        <taxon>Pentapetalae</taxon>
        <taxon>asterids</taxon>
        <taxon>campanulids</taxon>
        <taxon>Asterales</taxon>
        <taxon>Asteraceae</taxon>
        <taxon>Asteroideae</taxon>
        <taxon>Anthemideae</taxon>
        <taxon>Artemisiinae</taxon>
        <taxon>Artemisia</taxon>
    </lineage>
</organism>
<dbReference type="PANTHER" id="PTHR45614:SF218">
    <property type="entry name" value="TRANSCRIPTION FACTOR MYB119-RELATED"/>
    <property type="match status" value="1"/>
</dbReference>
<gene>
    <name evidence="7" type="ORF">CTI12_AA463060</name>
</gene>
<dbReference type="Gene3D" id="1.10.10.60">
    <property type="entry name" value="Homeodomain-like"/>
    <property type="match status" value="1"/>
</dbReference>
<dbReference type="InterPro" id="IPR050560">
    <property type="entry name" value="MYB_TF"/>
</dbReference>
<evidence type="ECO:0000256" key="4">
    <source>
        <dbReference type="ARBA" id="ARBA00023242"/>
    </source>
</evidence>
<dbReference type="SMART" id="SM00717">
    <property type="entry name" value="SANT"/>
    <property type="match status" value="1"/>
</dbReference>
<dbReference type="OrthoDB" id="2143914at2759"/>
<keyword evidence="3" id="KW-0238">DNA-binding</keyword>
<evidence type="ECO:0000313" key="8">
    <source>
        <dbReference type="Proteomes" id="UP000245207"/>
    </source>
</evidence>
<feature type="domain" description="Myb-like" evidence="5">
    <location>
        <begin position="159"/>
        <end position="205"/>
    </location>
</feature>
<keyword evidence="8" id="KW-1185">Reference proteome</keyword>
<evidence type="ECO:0000256" key="2">
    <source>
        <dbReference type="ARBA" id="ARBA00022737"/>
    </source>
</evidence>
<name>A0A2U1LQR2_ARTAN</name>
<dbReference type="InterPro" id="IPR009057">
    <property type="entry name" value="Homeodomain-like_sf"/>
</dbReference>
<dbReference type="GO" id="GO:0000978">
    <property type="term" value="F:RNA polymerase II cis-regulatory region sequence-specific DNA binding"/>
    <property type="evidence" value="ECO:0007669"/>
    <property type="project" value="TreeGrafter"/>
</dbReference>
<dbReference type="AlphaFoldDB" id="A0A2U1LQR2"/>
<feature type="domain" description="HTH myb-type" evidence="6">
    <location>
        <begin position="154"/>
        <end position="209"/>
    </location>
</feature>
<dbReference type="FunFam" id="1.10.10.60:FF:000010">
    <property type="entry name" value="Transcriptional activator Myb isoform A"/>
    <property type="match status" value="1"/>
</dbReference>
<evidence type="ECO:0000256" key="3">
    <source>
        <dbReference type="ARBA" id="ARBA00023125"/>
    </source>
</evidence>
<keyword evidence="2" id="KW-0677">Repeat</keyword>
<dbReference type="GO" id="GO:0005634">
    <property type="term" value="C:nucleus"/>
    <property type="evidence" value="ECO:0007669"/>
    <property type="project" value="UniProtKB-SubCell"/>
</dbReference>
<protein>
    <submittedName>
        <fullName evidence="7">Uncharacterized protein</fullName>
    </submittedName>
</protein>
<evidence type="ECO:0000256" key="1">
    <source>
        <dbReference type="ARBA" id="ARBA00004123"/>
    </source>
</evidence>
<dbReference type="PANTHER" id="PTHR45614">
    <property type="entry name" value="MYB PROTEIN-RELATED"/>
    <property type="match status" value="1"/>
</dbReference>
<evidence type="ECO:0000259" key="6">
    <source>
        <dbReference type="PROSITE" id="PS51294"/>
    </source>
</evidence>
<keyword evidence="4" id="KW-0539">Nucleus</keyword>
<evidence type="ECO:0000313" key="7">
    <source>
        <dbReference type="EMBL" id="PWA51331.1"/>
    </source>
</evidence>
<dbReference type="GO" id="GO:0000981">
    <property type="term" value="F:DNA-binding transcription factor activity, RNA polymerase II-specific"/>
    <property type="evidence" value="ECO:0007669"/>
    <property type="project" value="TreeGrafter"/>
</dbReference>
<dbReference type="InterPro" id="IPR017930">
    <property type="entry name" value="Myb_dom"/>
</dbReference>
<dbReference type="EMBL" id="PKPP01008191">
    <property type="protein sequence ID" value="PWA51331.1"/>
    <property type="molecule type" value="Genomic_DNA"/>
</dbReference>
<reference evidence="7 8" key="1">
    <citation type="journal article" date="2018" name="Mol. Plant">
        <title>The genome of Artemisia annua provides insight into the evolution of Asteraceae family and artemisinin biosynthesis.</title>
        <authorList>
            <person name="Shen Q."/>
            <person name="Zhang L."/>
            <person name="Liao Z."/>
            <person name="Wang S."/>
            <person name="Yan T."/>
            <person name="Shi P."/>
            <person name="Liu M."/>
            <person name="Fu X."/>
            <person name="Pan Q."/>
            <person name="Wang Y."/>
            <person name="Lv Z."/>
            <person name="Lu X."/>
            <person name="Zhang F."/>
            <person name="Jiang W."/>
            <person name="Ma Y."/>
            <person name="Chen M."/>
            <person name="Hao X."/>
            <person name="Li L."/>
            <person name="Tang Y."/>
            <person name="Lv G."/>
            <person name="Zhou Y."/>
            <person name="Sun X."/>
            <person name="Brodelius P.E."/>
            <person name="Rose J.K.C."/>
            <person name="Tang K."/>
        </authorList>
    </citation>
    <scope>NUCLEOTIDE SEQUENCE [LARGE SCALE GENOMIC DNA]</scope>
    <source>
        <strain evidence="8">cv. Huhao1</strain>
        <tissue evidence="7">Leaf</tissue>
    </source>
</reference>
<evidence type="ECO:0000259" key="5">
    <source>
        <dbReference type="PROSITE" id="PS50090"/>
    </source>
</evidence>